<accession>A0A835YKS3</accession>
<dbReference type="EMBL" id="JAFCMP010000526">
    <property type="protein sequence ID" value="KAG5177301.1"/>
    <property type="molecule type" value="Genomic_DNA"/>
</dbReference>
<gene>
    <name evidence="1" type="ORF">JKP88DRAFT_226597</name>
</gene>
<sequence length="248" mass="26369">MYKDLDGHTKPGHPLEREGYSAWAHGVTVFAGGVPHDVPVPHDQANHGTVLYTSATLAPDMRGELRLKTGAVDERQGVSGAQPHWIRPAHDAVAPELNHGTVLATFPHLQPNMAYSYRTNIAGGRPTERLGVRGGFTPGVVICAGGAARDVPIAAERHHGTVLYTSAALRPDASQEPRLKQGTCYERQGRVGSFEHGDAHLRMPSAADAALWKEAGQKGGRRFAEGHYLAGTTIFAGTVPGATPCCAH</sequence>
<dbReference type="AlphaFoldDB" id="A0A835YKS3"/>
<protein>
    <submittedName>
        <fullName evidence="1">Uncharacterized protein</fullName>
    </submittedName>
</protein>
<name>A0A835YKS3_9STRA</name>
<proteinExistence type="predicted"/>
<comment type="caution">
    <text evidence="1">The sequence shown here is derived from an EMBL/GenBank/DDBJ whole genome shotgun (WGS) entry which is preliminary data.</text>
</comment>
<evidence type="ECO:0000313" key="1">
    <source>
        <dbReference type="EMBL" id="KAG5177301.1"/>
    </source>
</evidence>
<reference evidence="1" key="1">
    <citation type="submission" date="2021-02" db="EMBL/GenBank/DDBJ databases">
        <title>First Annotated Genome of the Yellow-green Alga Tribonema minus.</title>
        <authorList>
            <person name="Mahan K.M."/>
        </authorList>
    </citation>
    <scope>NUCLEOTIDE SEQUENCE</scope>
    <source>
        <strain evidence="1">UTEX B ZZ1240</strain>
    </source>
</reference>
<keyword evidence="2" id="KW-1185">Reference proteome</keyword>
<dbReference type="Proteomes" id="UP000664859">
    <property type="component" value="Unassembled WGS sequence"/>
</dbReference>
<organism evidence="1 2">
    <name type="scientific">Tribonema minus</name>
    <dbReference type="NCBI Taxonomy" id="303371"/>
    <lineage>
        <taxon>Eukaryota</taxon>
        <taxon>Sar</taxon>
        <taxon>Stramenopiles</taxon>
        <taxon>Ochrophyta</taxon>
        <taxon>PX clade</taxon>
        <taxon>Xanthophyceae</taxon>
        <taxon>Tribonematales</taxon>
        <taxon>Tribonemataceae</taxon>
        <taxon>Tribonema</taxon>
    </lineage>
</organism>
<evidence type="ECO:0000313" key="2">
    <source>
        <dbReference type="Proteomes" id="UP000664859"/>
    </source>
</evidence>